<evidence type="ECO:0008006" key="3">
    <source>
        <dbReference type="Google" id="ProtNLM"/>
    </source>
</evidence>
<proteinExistence type="predicted"/>
<keyword evidence="2" id="KW-1185">Reference proteome</keyword>
<evidence type="ECO:0000313" key="2">
    <source>
        <dbReference type="Proteomes" id="UP000530424"/>
    </source>
</evidence>
<comment type="caution">
    <text evidence="1">The sequence shown here is derived from an EMBL/GenBank/DDBJ whole genome shotgun (WGS) entry which is preliminary data.</text>
</comment>
<protein>
    <recommendedName>
        <fullName evidence="3">DUF4919 domain-containing protein</fullName>
    </recommendedName>
</protein>
<reference evidence="1 2" key="1">
    <citation type="submission" date="2020-07" db="EMBL/GenBank/DDBJ databases">
        <title>Sequencing the genomes of 1000 actinobacteria strains.</title>
        <authorList>
            <person name="Klenk H.-P."/>
        </authorList>
    </citation>
    <scope>NUCLEOTIDE SEQUENCE [LARGE SCALE GENOMIC DNA]</scope>
    <source>
        <strain evidence="1 2">DSM 103833</strain>
    </source>
</reference>
<dbReference type="AlphaFoldDB" id="A0A853C459"/>
<dbReference type="EMBL" id="JACCFP010000001">
    <property type="protein sequence ID" value="NYJ01348.1"/>
    <property type="molecule type" value="Genomic_DNA"/>
</dbReference>
<organism evidence="1 2">
    <name type="scientific">Nocardioides thalensis</name>
    <dbReference type="NCBI Taxonomy" id="1914755"/>
    <lineage>
        <taxon>Bacteria</taxon>
        <taxon>Bacillati</taxon>
        <taxon>Actinomycetota</taxon>
        <taxon>Actinomycetes</taxon>
        <taxon>Propionibacteriales</taxon>
        <taxon>Nocardioidaceae</taxon>
        <taxon>Nocardioides</taxon>
    </lineage>
</organism>
<accession>A0A853C459</accession>
<name>A0A853C459_9ACTN</name>
<evidence type="ECO:0000313" key="1">
    <source>
        <dbReference type="EMBL" id="NYJ01348.1"/>
    </source>
</evidence>
<dbReference type="RefSeq" id="WP_179667844.1">
    <property type="nucleotide sequence ID" value="NZ_JACCFP010000001.1"/>
</dbReference>
<sequence length="176" mass="19483">MGTLFAQLVESYLRTPTPATLSAVHRDISGGGNYDPELPLERIAAPYLQDRRYGELLPVLLELMPGAMLSPGTHGLLADCYDHLGQGKAADRERTLARIAVRAILKSGDGTYDRPWGVLRVSDEVDALAQRGRTSRHVRYEQRGERLLDLHECDDGSEVWFDVTLLHQTVSAGSSR</sequence>
<dbReference type="Proteomes" id="UP000530424">
    <property type="component" value="Unassembled WGS sequence"/>
</dbReference>
<gene>
    <name evidence="1" type="ORF">HNR19_002046</name>
</gene>